<accession>I6ZJD8</accession>
<organism evidence="1 2">
    <name type="scientific">Mycoplasma wenyonii (strain Massachusetts)</name>
    <name type="common">Eperythrozoon wenyonii</name>
    <dbReference type="NCBI Taxonomy" id="1197325"/>
    <lineage>
        <taxon>Bacteria</taxon>
        <taxon>Bacillati</taxon>
        <taxon>Mycoplasmatota</taxon>
        <taxon>Mollicutes</taxon>
        <taxon>Mycoplasmataceae</taxon>
        <taxon>Mycoplasma</taxon>
    </lineage>
</organism>
<reference evidence="1 2" key="1">
    <citation type="journal article" date="2012" name="J. Bacteriol.">
        <title>Complete genome sequence of Mycoplasma wenyonii strain Massachusetts.</title>
        <authorList>
            <person name="Dos Santos A.P."/>
            <person name="Guimaraes A.M."/>
            <person name="do Nascimento N.C."/>
            <person name="Sanmiguel P.J."/>
            <person name="Messick J.B."/>
        </authorList>
    </citation>
    <scope>NUCLEOTIDE SEQUENCE [LARGE SCALE GENOMIC DNA]</scope>
    <source>
        <strain evidence="1 2">Massachusetts</strain>
    </source>
</reference>
<keyword evidence="2" id="KW-1185">Reference proteome</keyword>
<proteinExistence type="predicted"/>
<dbReference type="HOGENOM" id="CLU_1208739_0_0_14"/>
<dbReference type="PATRIC" id="fig|1197325.3.peg.560"/>
<dbReference type="EMBL" id="CP003703">
    <property type="protein sequence ID" value="AFN65305.1"/>
    <property type="molecule type" value="Genomic_DNA"/>
</dbReference>
<gene>
    <name evidence="1" type="ordered locus">WEN_02600</name>
</gene>
<protein>
    <recommendedName>
        <fullName evidence="3">Lipoprotein</fullName>
    </recommendedName>
</protein>
<evidence type="ECO:0000313" key="1">
    <source>
        <dbReference type="EMBL" id="AFN65305.1"/>
    </source>
</evidence>
<dbReference type="Proteomes" id="UP000009005">
    <property type="component" value="Chromosome"/>
</dbReference>
<sequence length="231" mass="25957">MLGAKFLLIPIVGGFGSIVGCTSISTQEWDPEYVWRVGSKKEFYLTTCKNRRTEEDDINSKWIYSDLQVYLIFKEGISTTTDGTELKLIGKGYHQKFSNTKPITPVVYNYREDLQQKINNDGGDNRFSLTVGELTGINWLGEGGGGVDSSEWGLRINCDKKLFTFNKDSGDTSSAMSSELSRMKFKLNKCGEESYRGVKGCLIEISNDGTNWAGHNKNLKWVDTFKPIVIQ</sequence>
<dbReference type="PROSITE" id="PS51257">
    <property type="entry name" value="PROKAR_LIPOPROTEIN"/>
    <property type="match status" value="1"/>
</dbReference>
<evidence type="ECO:0008006" key="3">
    <source>
        <dbReference type="Google" id="ProtNLM"/>
    </source>
</evidence>
<evidence type="ECO:0000313" key="2">
    <source>
        <dbReference type="Proteomes" id="UP000009005"/>
    </source>
</evidence>
<dbReference type="AlphaFoldDB" id="I6ZJD8"/>
<dbReference type="RefSeq" id="WP_014850014.1">
    <property type="nucleotide sequence ID" value="NC_018149.1"/>
</dbReference>
<dbReference type="KEGG" id="mwe:WEN_02600"/>
<dbReference type="STRING" id="1197325.WEN_02600"/>
<name>I6ZJD8_MYCWM</name>